<dbReference type="InterPro" id="IPR029000">
    <property type="entry name" value="Cyclophilin-like_dom_sf"/>
</dbReference>
<dbReference type="EMBL" id="LN899822">
    <property type="protein sequence ID" value="CUV62911.1"/>
    <property type="molecule type" value="Genomic_DNA"/>
</dbReference>
<accession>A0A0S4W7I0</accession>
<gene>
    <name evidence="6" type="ORF">RD1301_v1_2870010</name>
    <name evidence="3" type="ORF">RUN1744_v1_510011</name>
    <name evidence="4" type="ORF">TD1301_v1_700012</name>
    <name evidence="5" type="ORF">TF3108_v1_1090013</name>
</gene>
<organism evidence="5">
    <name type="scientific">Ralstonia solanacearum</name>
    <name type="common">Pseudomonas solanacearum</name>
    <dbReference type="NCBI Taxonomy" id="305"/>
    <lineage>
        <taxon>Bacteria</taxon>
        <taxon>Pseudomonadati</taxon>
        <taxon>Pseudomonadota</taxon>
        <taxon>Betaproteobacteria</taxon>
        <taxon>Burkholderiales</taxon>
        <taxon>Burkholderiaceae</taxon>
        <taxon>Ralstonia</taxon>
        <taxon>Ralstonia solanacearum species complex</taxon>
    </lineage>
</organism>
<dbReference type="Gene3D" id="2.40.100.20">
    <property type="match status" value="1"/>
</dbReference>
<feature type="domain" description="Cyclophilin-like" evidence="2">
    <location>
        <begin position="62"/>
        <end position="169"/>
    </location>
</feature>
<evidence type="ECO:0000259" key="2">
    <source>
        <dbReference type="Pfam" id="PF18050"/>
    </source>
</evidence>
<evidence type="ECO:0000313" key="5">
    <source>
        <dbReference type="EMBL" id="CUV42165.1"/>
    </source>
</evidence>
<dbReference type="InterPro" id="IPR041183">
    <property type="entry name" value="Cyclophilin-like"/>
</dbReference>
<feature type="chain" id="PRO_5013467441" description="Cyclophilin-like domain-containing protein" evidence="1">
    <location>
        <begin position="34"/>
        <end position="173"/>
    </location>
</feature>
<dbReference type="AlphaFoldDB" id="A0A0S4W7I0"/>
<dbReference type="EMBL" id="LN899826">
    <property type="protein sequence ID" value="CUV42165.1"/>
    <property type="molecule type" value="Genomic_DNA"/>
</dbReference>
<protein>
    <recommendedName>
        <fullName evidence="2">Cyclophilin-like domain-containing protein</fullName>
    </recommendedName>
</protein>
<evidence type="ECO:0000313" key="4">
    <source>
        <dbReference type="EMBL" id="CUV34018.1"/>
    </source>
</evidence>
<reference evidence="5" key="1">
    <citation type="submission" date="2015-10" db="EMBL/GenBank/DDBJ databases">
        <authorList>
            <person name="Gilbert D.G."/>
        </authorList>
    </citation>
    <scope>NUCLEOTIDE SEQUENCE</scope>
    <source>
        <strain evidence="5">Phyl III-seqv23</strain>
    </source>
</reference>
<sequence>MQWLTPRKLALTQMRYTAIALSVVLSQAPLCVAGGVTQKARAAEPTAGAGQGAIHLKVRLTTVDGKIITATLNDSATAQDFAALLPLTLSLDDYAATEKIAYLPRRLSTAGVPDGFTPSVGDITYYAPWGNLAIFHKDFRYSEKLVSLGQIDSGMESLRRGGVLKVTIERIEN</sequence>
<dbReference type="SUPFAM" id="SSF50891">
    <property type="entry name" value="Cyclophilin-like"/>
    <property type="match status" value="1"/>
</dbReference>
<dbReference type="Pfam" id="PF18050">
    <property type="entry name" value="Cyclophil_like2"/>
    <property type="match status" value="1"/>
</dbReference>
<dbReference type="EMBL" id="LN899825">
    <property type="protein sequence ID" value="CUV34018.1"/>
    <property type="molecule type" value="Genomic_DNA"/>
</dbReference>
<proteinExistence type="predicted"/>
<keyword evidence="1" id="KW-0732">Signal</keyword>
<evidence type="ECO:0000256" key="1">
    <source>
        <dbReference type="SAM" id="SignalP"/>
    </source>
</evidence>
<feature type="signal peptide" evidence="1">
    <location>
        <begin position="1"/>
        <end position="33"/>
    </location>
</feature>
<name>A0A0S4W7I0_RALSL</name>
<dbReference type="EMBL" id="LN899823">
    <property type="protein sequence ID" value="CUV23890.1"/>
    <property type="molecule type" value="Genomic_DNA"/>
</dbReference>
<evidence type="ECO:0000313" key="3">
    <source>
        <dbReference type="EMBL" id="CUV23890.1"/>
    </source>
</evidence>
<evidence type="ECO:0000313" key="6">
    <source>
        <dbReference type="EMBL" id="CUV62911.1"/>
    </source>
</evidence>